<keyword evidence="3" id="KW-1185">Reference proteome</keyword>
<reference evidence="2 3" key="1">
    <citation type="submission" date="2020-07" db="EMBL/GenBank/DDBJ databases">
        <authorList>
            <person name="Zhuang K."/>
            <person name="Ran Y."/>
        </authorList>
    </citation>
    <scope>NUCLEOTIDE SEQUENCE [LARGE SCALE GENOMIC DNA]</scope>
    <source>
        <strain evidence="2 3">WCH-YHL-001</strain>
    </source>
</reference>
<dbReference type="SUPFAM" id="SSF52540">
    <property type="entry name" value="P-loop containing nucleoside triphosphate hydrolases"/>
    <property type="match status" value="1"/>
</dbReference>
<name>A0A7D6VB88_9NOCA</name>
<dbReference type="Gene3D" id="2.40.10.120">
    <property type="match status" value="1"/>
</dbReference>
<dbReference type="GO" id="GO:0006508">
    <property type="term" value="P:proteolysis"/>
    <property type="evidence" value="ECO:0007669"/>
    <property type="project" value="UniProtKB-KW"/>
</dbReference>
<sequence length="1370" mass="147828">MSGSFAAAPRLNATVARVWSADGVAVGSGFVIDASHIATCAHVVQAAVGELSANARVAVDFPLVAGAPRIVARVGRYVGVGADGRGDIAILEMDEEIVGAVAAPPLWRADRPWGREFRMIGFPAELPDGAWTSGEFRDGQGTGWLQLQGSVGTQPITPGFSGAPVWDVGSAAVVGMAVAADRRRLTRTAFMIPVTEVLGLDPALLPNPYRGLEPFSEHDSRLFYGRDADIDRVVAALRSQSVVAVAGPSGTGKSSLVLAGVVPRMRDAGWRIEYQTADSRWVNPRTPAGEKVLLVADQFEEVVAADAGAARQWLRDWIDRAADPAVRVLFTLRWDALNELFENDLVPVLEEALLALSPLGRDQLRQAIRGPASHAPGVDIDEALVERLVDDIAGEPGGLPLLESVLTEMWDQRTGGLLTVDDYEKVGRAAGSIARRAERVLGEFDAPGAAAARRLLTMLATPRGDDFVRTSVFLRDFPELHTATGRLARERLVVTGRDTDGTDTVELAHQALIDNWPTLRDWLEADRAFLSWQRQTEIARSEWESRDRDEGGLLRGSALSAAEEWMAVRGNDIPAPVRRYVDAASRVRRREVRRWRVVTAVLAVFALVAGSAAVIAYRSSEQRAETLRQRAGVSLAQESLRLAASQPNTALQLAQAAARLAPDDHNVEAALLTQQIRLASAVSIRTDLWRDATLFASDDAGTVVVVGENDGTVTVWPGLLDGRTDPWRLPTENVVALELSKNGSKLVTVGTHGGVRLWNVTERSGPFQLVPDGAAALPDTAVLAKFSFDGARLVLSRDDLRSRLPFSDARRPQSEVGGADSVLLFDTAAATPAELAGFTSARADLIPLRVDSQRPEIWFAEYDGTRGRTLMRDPVGQLVPWTAATAKEIGFAVKDCGDKAGVVLVREAVGVRIHGWEAGCNAADMHGIAGVFDETGRYQLTAISIDNSLFQSLEVTDFTNFGDSGNYLLQTRYQTTGARAYVVRPGPDGPEVFVIGADDLTRYPTGRRIADPGTPGVNGLEFGRDPATMAWSPDIRYVAEFHTSAEPYTLELHQLRPRTNPVASIPVDWSATGIDLTFTADGRYVVVGRDTHELLVYAVPELSFVTRIELPVPAELPDPVNRVSAVDSTSVEGGPSPVSGIPLRDDVIAVLHAGYVTRWHAGSGSEIGAPQQVWQQPEELALVAEYGRAIGNGANPDELTLFVRDRITVWDTVGGRAVRTMTGDGGSPMWSAFKDGDLPFAYVWTVEQRVQVWNTETGEVSVSPVAVPRSEVLELAPNGLLVIGWETGQIQIADRIEGTLVDGTVPFPQLVRRVAMEGTDLHILSADGLMTMNLDRVGMADRLCAVNDRDFTAAELELLPPGADSGRPCR</sequence>
<feature type="domain" description="Novel STAND NTPase 1" evidence="1">
    <location>
        <begin position="208"/>
        <end position="272"/>
    </location>
</feature>
<protein>
    <submittedName>
        <fullName evidence="2">Serine protease</fullName>
    </submittedName>
</protein>
<dbReference type="SUPFAM" id="SSF50998">
    <property type="entry name" value="Quinoprotein alcohol dehydrogenase-like"/>
    <property type="match status" value="1"/>
</dbReference>
<evidence type="ECO:0000313" key="2">
    <source>
        <dbReference type="EMBL" id="QLY32272.1"/>
    </source>
</evidence>
<dbReference type="InterPro" id="IPR027417">
    <property type="entry name" value="P-loop_NTPase"/>
</dbReference>
<dbReference type="GO" id="GO:0008233">
    <property type="term" value="F:peptidase activity"/>
    <property type="evidence" value="ECO:0007669"/>
    <property type="project" value="UniProtKB-KW"/>
</dbReference>
<dbReference type="Gene3D" id="3.40.50.300">
    <property type="entry name" value="P-loop containing nucleotide triphosphate hydrolases"/>
    <property type="match status" value="1"/>
</dbReference>
<dbReference type="CDD" id="cd00267">
    <property type="entry name" value="ABC_ATPase"/>
    <property type="match status" value="1"/>
</dbReference>
<dbReference type="InterPro" id="IPR015943">
    <property type="entry name" value="WD40/YVTN_repeat-like_dom_sf"/>
</dbReference>
<dbReference type="Proteomes" id="UP000515512">
    <property type="component" value="Chromosome"/>
</dbReference>
<dbReference type="Gene3D" id="2.130.10.10">
    <property type="entry name" value="YVTN repeat-like/Quinoprotein amine dehydrogenase"/>
    <property type="match status" value="2"/>
</dbReference>
<dbReference type="InterPro" id="IPR011044">
    <property type="entry name" value="Quino_amine_DH_bsu"/>
</dbReference>
<dbReference type="RefSeq" id="WP_181583443.1">
    <property type="nucleotide sequence ID" value="NZ_CP059399.1"/>
</dbReference>
<dbReference type="InterPro" id="IPR009003">
    <property type="entry name" value="Peptidase_S1_PA"/>
</dbReference>
<dbReference type="Pfam" id="PF20703">
    <property type="entry name" value="nSTAND1"/>
    <property type="match status" value="2"/>
</dbReference>
<dbReference type="InterPro" id="IPR049052">
    <property type="entry name" value="nSTAND1"/>
</dbReference>
<dbReference type="InterPro" id="IPR011047">
    <property type="entry name" value="Quinoprotein_ADH-like_sf"/>
</dbReference>
<dbReference type="Pfam" id="PF13365">
    <property type="entry name" value="Trypsin_2"/>
    <property type="match status" value="1"/>
</dbReference>
<accession>A0A7D6VB88</accession>
<gene>
    <name evidence="2" type="ORF">H0264_08415</name>
</gene>
<keyword evidence="2" id="KW-0378">Hydrolase</keyword>
<feature type="domain" description="Novel STAND NTPase 1" evidence="1">
    <location>
        <begin position="285"/>
        <end position="550"/>
    </location>
</feature>
<evidence type="ECO:0000259" key="1">
    <source>
        <dbReference type="Pfam" id="PF20703"/>
    </source>
</evidence>
<dbReference type="SUPFAM" id="SSF50969">
    <property type="entry name" value="YVTN repeat-like/Quinoprotein amine dehydrogenase"/>
    <property type="match status" value="1"/>
</dbReference>
<dbReference type="KEGG" id="nhu:H0264_08415"/>
<proteinExistence type="predicted"/>
<keyword evidence="2" id="KW-0645">Protease</keyword>
<dbReference type="EMBL" id="CP059399">
    <property type="protein sequence ID" value="QLY32272.1"/>
    <property type="molecule type" value="Genomic_DNA"/>
</dbReference>
<dbReference type="SUPFAM" id="SSF50494">
    <property type="entry name" value="Trypsin-like serine proteases"/>
    <property type="match status" value="1"/>
</dbReference>
<evidence type="ECO:0000313" key="3">
    <source>
        <dbReference type="Proteomes" id="UP000515512"/>
    </source>
</evidence>
<organism evidence="2 3">
    <name type="scientific">Nocardia huaxiensis</name>
    <dbReference type="NCBI Taxonomy" id="2755382"/>
    <lineage>
        <taxon>Bacteria</taxon>
        <taxon>Bacillati</taxon>
        <taxon>Actinomycetota</taxon>
        <taxon>Actinomycetes</taxon>
        <taxon>Mycobacteriales</taxon>
        <taxon>Nocardiaceae</taxon>
        <taxon>Nocardia</taxon>
    </lineage>
</organism>